<accession>A0A1H2PUW6</accession>
<dbReference type="EMBL" id="FNLO01000012">
    <property type="protein sequence ID" value="SDV50650.1"/>
    <property type="molecule type" value="Genomic_DNA"/>
</dbReference>
<dbReference type="InterPro" id="IPR058627">
    <property type="entry name" value="MdtA-like_C"/>
</dbReference>
<keyword evidence="4" id="KW-0732">Signal</keyword>
<evidence type="ECO:0000256" key="2">
    <source>
        <dbReference type="ARBA" id="ARBA00009477"/>
    </source>
</evidence>
<proteinExistence type="inferred from homology"/>
<organism evidence="9 10">
    <name type="scientific">Chitinasiproducens palmae</name>
    <dbReference type="NCBI Taxonomy" id="1770053"/>
    <lineage>
        <taxon>Bacteria</taxon>
        <taxon>Pseudomonadati</taxon>
        <taxon>Pseudomonadota</taxon>
        <taxon>Betaproteobacteria</taxon>
        <taxon>Burkholderiales</taxon>
        <taxon>Burkholderiaceae</taxon>
        <taxon>Chitinasiproducens</taxon>
    </lineage>
</organism>
<dbReference type="RefSeq" id="WP_091911818.1">
    <property type="nucleotide sequence ID" value="NZ_FNLO01000012.1"/>
</dbReference>
<evidence type="ECO:0000256" key="3">
    <source>
        <dbReference type="SAM" id="MobiDB-lite"/>
    </source>
</evidence>
<evidence type="ECO:0000256" key="4">
    <source>
        <dbReference type="SAM" id="SignalP"/>
    </source>
</evidence>
<name>A0A1H2PUW6_9BURK</name>
<dbReference type="PANTHER" id="PTHR30158">
    <property type="entry name" value="ACRA/E-RELATED COMPONENT OF DRUG EFFLUX TRANSPORTER"/>
    <property type="match status" value="1"/>
</dbReference>
<dbReference type="Pfam" id="PF25876">
    <property type="entry name" value="HH_MFP_RND"/>
    <property type="match status" value="1"/>
</dbReference>
<dbReference type="InterPro" id="IPR006311">
    <property type="entry name" value="TAT_signal"/>
</dbReference>
<feature type="chain" id="PRO_5017385259" evidence="4">
    <location>
        <begin position="29"/>
        <end position="402"/>
    </location>
</feature>
<evidence type="ECO:0000313" key="10">
    <source>
        <dbReference type="Proteomes" id="UP000243719"/>
    </source>
</evidence>
<feature type="signal peptide" evidence="4">
    <location>
        <begin position="1"/>
        <end position="28"/>
    </location>
</feature>
<evidence type="ECO:0000259" key="5">
    <source>
        <dbReference type="Pfam" id="PF25876"/>
    </source>
</evidence>
<dbReference type="Gene3D" id="1.10.287.470">
    <property type="entry name" value="Helix hairpin bin"/>
    <property type="match status" value="1"/>
</dbReference>
<dbReference type="Gene3D" id="2.40.420.20">
    <property type="match status" value="1"/>
</dbReference>
<dbReference type="Gene3D" id="2.40.50.100">
    <property type="match status" value="1"/>
</dbReference>
<dbReference type="Gene3D" id="2.40.30.170">
    <property type="match status" value="1"/>
</dbReference>
<sequence>MSTIQPPRTKRTLLSVAAAVVATGAAIAVFHSHSGPTAVSTAAAAAPPAATPVDVAKVVDRTVTDEQSYSGRLQAVDRVELRPLVSGTIVAVHFRDGAMVKKGDPLFSIDPRPYAAEVARASAQLAAAQAQSSYASADAARAQRLLNDNAIAKRDFDDKQSGSQAAQANVKAAAAALEAARINLGYTRIVAPVSGRVSRAELTVGNVVAAGANAPVLTRLVSVSPIYGEFDVDEQTYLRFIGKNARRGGTSVPVRLGLADERGYSRSGVVDSIDNTLDTRSGTIRVRARFDNTDGTLLPGLYARIAVAGNQPHPAVLVSDAAIQTDQDKKFVMVVGSGDKAEYRIVKLGSENDGLRVITDGLKSGERVVVNGLQRVRPNDRVAPNPVPMPNAQGGTGSAGNA</sequence>
<evidence type="ECO:0000256" key="1">
    <source>
        <dbReference type="ARBA" id="ARBA00004196"/>
    </source>
</evidence>
<dbReference type="InterPro" id="IPR058625">
    <property type="entry name" value="MdtA-like_BSH"/>
</dbReference>
<dbReference type="NCBIfam" id="TIGR01730">
    <property type="entry name" value="RND_mfp"/>
    <property type="match status" value="1"/>
</dbReference>
<feature type="domain" description="Multidrug resistance protein MdtA-like C-terminal permuted SH3" evidence="8">
    <location>
        <begin position="315"/>
        <end position="375"/>
    </location>
</feature>
<comment type="subcellular location">
    <subcellularLocation>
        <location evidence="1">Cell envelope</location>
    </subcellularLocation>
</comment>
<reference evidence="10" key="1">
    <citation type="submission" date="2016-09" db="EMBL/GenBank/DDBJ databases">
        <authorList>
            <person name="Varghese N."/>
            <person name="Submissions S."/>
        </authorList>
    </citation>
    <scope>NUCLEOTIDE SEQUENCE [LARGE SCALE GENOMIC DNA]</scope>
    <source>
        <strain evidence="10">JS23</strain>
    </source>
</reference>
<feature type="domain" description="Multidrug resistance protein MdtA-like alpha-helical hairpin" evidence="5">
    <location>
        <begin position="119"/>
        <end position="187"/>
    </location>
</feature>
<dbReference type="STRING" id="1770053.SAMN05216551_112160"/>
<dbReference type="Pfam" id="PF25944">
    <property type="entry name" value="Beta-barrel_RND"/>
    <property type="match status" value="1"/>
</dbReference>
<evidence type="ECO:0000313" key="9">
    <source>
        <dbReference type="EMBL" id="SDV50650.1"/>
    </source>
</evidence>
<dbReference type="InterPro" id="IPR006143">
    <property type="entry name" value="RND_pump_MFP"/>
</dbReference>
<dbReference type="SUPFAM" id="SSF111369">
    <property type="entry name" value="HlyD-like secretion proteins"/>
    <property type="match status" value="1"/>
</dbReference>
<feature type="region of interest" description="Disordered" evidence="3">
    <location>
        <begin position="378"/>
        <end position="402"/>
    </location>
</feature>
<dbReference type="AlphaFoldDB" id="A0A1H2PUW6"/>
<evidence type="ECO:0000259" key="7">
    <source>
        <dbReference type="Pfam" id="PF25944"/>
    </source>
</evidence>
<dbReference type="FunFam" id="2.40.420.20:FF:000001">
    <property type="entry name" value="Efflux RND transporter periplasmic adaptor subunit"/>
    <property type="match status" value="1"/>
</dbReference>
<dbReference type="PANTHER" id="PTHR30158:SF10">
    <property type="entry name" value="CATION EFFLUX PUMP"/>
    <property type="match status" value="1"/>
</dbReference>
<feature type="domain" description="Multidrug resistance protein MdtA-like barrel-sandwich hybrid" evidence="6">
    <location>
        <begin position="78"/>
        <end position="218"/>
    </location>
</feature>
<evidence type="ECO:0000259" key="6">
    <source>
        <dbReference type="Pfam" id="PF25917"/>
    </source>
</evidence>
<dbReference type="GO" id="GO:0005886">
    <property type="term" value="C:plasma membrane"/>
    <property type="evidence" value="ECO:0007669"/>
    <property type="project" value="TreeGrafter"/>
</dbReference>
<feature type="domain" description="Multidrug resistance protein MdtA-like beta-barrel" evidence="7">
    <location>
        <begin position="226"/>
        <end position="307"/>
    </location>
</feature>
<dbReference type="GO" id="GO:0046677">
    <property type="term" value="P:response to antibiotic"/>
    <property type="evidence" value="ECO:0007669"/>
    <property type="project" value="TreeGrafter"/>
</dbReference>
<dbReference type="PROSITE" id="PS51318">
    <property type="entry name" value="TAT"/>
    <property type="match status" value="1"/>
</dbReference>
<dbReference type="GO" id="GO:0022857">
    <property type="term" value="F:transmembrane transporter activity"/>
    <property type="evidence" value="ECO:0007669"/>
    <property type="project" value="InterPro"/>
</dbReference>
<dbReference type="InterPro" id="IPR058624">
    <property type="entry name" value="MdtA-like_HH"/>
</dbReference>
<dbReference type="GO" id="GO:0030313">
    <property type="term" value="C:cell envelope"/>
    <property type="evidence" value="ECO:0007669"/>
    <property type="project" value="UniProtKB-SubCell"/>
</dbReference>
<dbReference type="Proteomes" id="UP000243719">
    <property type="component" value="Unassembled WGS sequence"/>
</dbReference>
<evidence type="ECO:0000259" key="8">
    <source>
        <dbReference type="Pfam" id="PF25967"/>
    </source>
</evidence>
<dbReference type="Pfam" id="PF25967">
    <property type="entry name" value="RND-MFP_C"/>
    <property type="match status" value="1"/>
</dbReference>
<dbReference type="InterPro" id="IPR058626">
    <property type="entry name" value="MdtA-like_b-barrel"/>
</dbReference>
<gene>
    <name evidence="9" type="ORF">SAMN05216551_112160</name>
</gene>
<dbReference type="Pfam" id="PF25917">
    <property type="entry name" value="BSH_RND"/>
    <property type="match status" value="1"/>
</dbReference>
<protein>
    <submittedName>
        <fullName evidence="9">Membrane fusion protein, multidrug efflux system</fullName>
    </submittedName>
</protein>
<dbReference type="OrthoDB" id="9783047at2"/>
<keyword evidence="10" id="KW-1185">Reference proteome</keyword>
<comment type="similarity">
    <text evidence="2">Belongs to the membrane fusion protein (MFP) (TC 8.A.1) family.</text>
</comment>